<dbReference type="RefSeq" id="WP_367886670.1">
    <property type="nucleotide sequence ID" value="NZ_CP130612.1"/>
</dbReference>
<proteinExistence type="predicted"/>
<dbReference type="GO" id="GO:0032259">
    <property type="term" value="P:methylation"/>
    <property type="evidence" value="ECO:0007669"/>
    <property type="project" value="UniProtKB-KW"/>
</dbReference>
<keyword evidence="8" id="KW-1185">Reference proteome</keyword>
<evidence type="ECO:0000256" key="5">
    <source>
        <dbReference type="ARBA" id="ARBA00047942"/>
    </source>
</evidence>
<evidence type="ECO:0000256" key="2">
    <source>
        <dbReference type="ARBA" id="ARBA00022603"/>
    </source>
</evidence>
<dbReference type="REBASE" id="742987">
    <property type="entry name" value="M.Gba318ORF193P"/>
</dbReference>
<dbReference type="PROSITE" id="PS00092">
    <property type="entry name" value="N6_MTASE"/>
    <property type="match status" value="1"/>
</dbReference>
<keyword evidence="4" id="KW-0949">S-adenosyl-L-methionine</keyword>
<evidence type="ECO:0000256" key="1">
    <source>
        <dbReference type="ARBA" id="ARBA00011900"/>
    </source>
</evidence>
<dbReference type="PRINTS" id="PR00505">
    <property type="entry name" value="D12N6MTFRASE"/>
</dbReference>
<gene>
    <name evidence="6" type="ORF">Strain138_000193</name>
    <name evidence="7" type="ORF">Strain318_000193</name>
</gene>
<dbReference type="GO" id="GO:0003676">
    <property type="term" value="F:nucleic acid binding"/>
    <property type="evidence" value="ECO:0007669"/>
    <property type="project" value="InterPro"/>
</dbReference>
<evidence type="ECO:0000256" key="4">
    <source>
        <dbReference type="ARBA" id="ARBA00022691"/>
    </source>
</evidence>
<evidence type="ECO:0000313" key="8">
    <source>
        <dbReference type="Proteomes" id="UP001229955"/>
    </source>
</evidence>
<dbReference type="Proteomes" id="UP001229955">
    <property type="component" value="Chromosome"/>
</dbReference>
<dbReference type="Pfam" id="PF02086">
    <property type="entry name" value="MethyltransfD12"/>
    <property type="match status" value="1"/>
</dbReference>
<accession>A0AA49JS18</accession>
<dbReference type="InterPro" id="IPR002052">
    <property type="entry name" value="DNA_methylase_N6_adenine_CS"/>
</dbReference>
<evidence type="ECO:0000313" key="6">
    <source>
        <dbReference type="EMBL" id="WKW10960.1"/>
    </source>
</evidence>
<dbReference type="EC" id="2.1.1.72" evidence="1"/>
<dbReference type="EMBL" id="CP130613">
    <property type="protein sequence ID" value="WKW13869.1"/>
    <property type="molecule type" value="Genomic_DNA"/>
</dbReference>
<dbReference type="GO" id="GO:0009007">
    <property type="term" value="F:site-specific DNA-methyltransferase (adenine-specific) activity"/>
    <property type="evidence" value="ECO:0007669"/>
    <property type="project" value="UniProtKB-EC"/>
</dbReference>
<evidence type="ECO:0000313" key="7">
    <source>
        <dbReference type="EMBL" id="WKW13869.1"/>
    </source>
</evidence>
<evidence type="ECO:0000256" key="3">
    <source>
        <dbReference type="ARBA" id="ARBA00022679"/>
    </source>
</evidence>
<reference evidence="7" key="1">
    <citation type="submission" date="2023-07" db="EMBL/GenBank/DDBJ databases">
        <authorList>
            <person name="Haufschild T."/>
            <person name="Kallscheuer N."/>
            <person name="Hammer J."/>
            <person name="Kohn T."/>
            <person name="Kabuu M."/>
            <person name="Jogler M."/>
            <person name="Wohfarth N."/>
            <person name="Heuer A."/>
            <person name="Rohde M."/>
            <person name="van Teeseling M.C.F."/>
            <person name="Jogler C."/>
        </authorList>
    </citation>
    <scope>NUCLEOTIDE SEQUENCE</scope>
    <source>
        <strain evidence="6">Strain 138</strain>
        <strain evidence="7">Strain 318</strain>
    </source>
</reference>
<comment type="catalytic activity">
    <reaction evidence="5">
        <text>a 2'-deoxyadenosine in DNA + S-adenosyl-L-methionine = an N(6)-methyl-2'-deoxyadenosine in DNA + S-adenosyl-L-homocysteine + H(+)</text>
        <dbReference type="Rhea" id="RHEA:15197"/>
        <dbReference type="Rhea" id="RHEA-COMP:12418"/>
        <dbReference type="Rhea" id="RHEA-COMP:12419"/>
        <dbReference type="ChEBI" id="CHEBI:15378"/>
        <dbReference type="ChEBI" id="CHEBI:57856"/>
        <dbReference type="ChEBI" id="CHEBI:59789"/>
        <dbReference type="ChEBI" id="CHEBI:90615"/>
        <dbReference type="ChEBI" id="CHEBI:90616"/>
        <dbReference type="EC" id="2.1.1.72"/>
    </reaction>
</comment>
<dbReference type="InterPro" id="IPR012327">
    <property type="entry name" value="MeTrfase_D12"/>
</dbReference>
<dbReference type="KEGG" id="pspc:Strain318_000193"/>
<sequence length="354" mass="38163">MIKYLGSKRKLVPRIVGLAQAIPGARTALDLFTGTTRVAQGLKRAGFMVTANDLASYSEVLAQAYIAADARAVDVAAVEAMLAELNALPGVRGYFTRTFCEDARYVQPANGMRVDAIRGRIETITADATERAILLAALLEATDRVDSTTGLQMAYLKQWSARSHRPLRLRLPILLDGAGRALRLDAREAVTLLGQYDVAYLDPPYNQHSYYRNYHVWETLVRGDAPPAYGVARKREDCRTTRSVFNARAGAAERALGEVLAAVPARHVILSFSDEGFVSLDALRAMLQARFGDVAAVPVPSKRYVGAKIGIYSTDGSLVGAPGHLMNTEWLFVAGPDAAGISARADGVALAEVA</sequence>
<dbReference type="SUPFAM" id="SSF53335">
    <property type="entry name" value="S-adenosyl-L-methionine-dependent methyltransferases"/>
    <property type="match status" value="1"/>
</dbReference>
<organism evidence="7 8">
    <name type="scientific">Pseudogemmatithrix spongiicola</name>
    <dbReference type="NCBI Taxonomy" id="3062599"/>
    <lineage>
        <taxon>Bacteria</taxon>
        <taxon>Pseudomonadati</taxon>
        <taxon>Gemmatimonadota</taxon>
        <taxon>Gemmatimonadia</taxon>
        <taxon>Gemmatimonadales</taxon>
        <taxon>Gemmatimonadaceae</taxon>
        <taxon>Pseudogemmatithrix</taxon>
    </lineage>
</organism>
<dbReference type="REBASE" id="742986">
    <property type="entry name" value="M.Gba138ORF193P"/>
</dbReference>
<dbReference type="EMBL" id="CP130612">
    <property type="protein sequence ID" value="WKW10960.1"/>
    <property type="molecule type" value="Genomic_DNA"/>
</dbReference>
<dbReference type="InterPro" id="IPR029063">
    <property type="entry name" value="SAM-dependent_MTases_sf"/>
</dbReference>
<keyword evidence="2 7" id="KW-0489">Methyltransferase</keyword>
<dbReference type="AlphaFoldDB" id="A0AA49JXG9"/>
<accession>A0AA49JXG9</accession>
<keyword evidence="3" id="KW-0808">Transferase</keyword>
<dbReference type="GO" id="GO:0009307">
    <property type="term" value="P:DNA restriction-modification system"/>
    <property type="evidence" value="ECO:0007669"/>
    <property type="project" value="InterPro"/>
</dbReference>
<name>A0AA49JXG9_9BACT</name>
<protein>
    <recommendedName>
        <fullName evidence="1">site-specific DNA-methyltransferase (adenine-specific)</fullName>
        <ecNumber evidence="1">2.1.1.72</ecNumber>
    </recommendedName>
</protein>